<evidence type="ECO:0000256" key="1">
    <source>
        <dbReference type="SAM" id="MobiDB-lite"/>
    </source>
</evidence>
<dbReference type="Proteomes" id="UP000251314">
    <property type="component" value="Unassembled WGS sequence"/>
</dbReference>
<accession>A0A329SHU3</accession>
<reference evidence="2 3" key="1">
    <citation type="submission" date="2018-01" db="EMBL/GenBank/DDBJ databases">
        <title>Draft genome of the strawberry crown rot pathogen Phytophthora cactorum.</title>
        <authorList>
            <person name="Armitage A.D."/>
            <person name="Lysoe E."/>
            <person name="Nellist C.F."/>
            <person name="Harrison R.J."/>
            <person name="Brurberg M.B."/>
        </authorList>
    </citation>
    <scope>NUCLEOTIDE SEQUENCE [LARGE SCALE GENOMIC DNA]</scope>
    <source>
        <strain evidence="2 3">10300</strain>
    </source>
</reference>
<dbReference type="AlphaFoldDB" id="A0A329SHU3"/>
<dbReference type="EMBL" id="MJFZ01000141">
    <property type="protein sequence ID" value="RAW36354.1"/>
    <property type="molecule type" value="Genomic_DNA"/>
</dbReference>
<keyword evidence="3" id="KW-1185">Reference proteome</keyword>
<protein>
    <submittedName>
        <fullName evidence="2">Uncharacterized protein</fullName>
    </submittedName>
</protein>
<organism evidence="2 3">
    <name type="scientific">Phytophthora cactorum</name>
    <dbReference type="NCBI Taxonomy" id="29920"/>
    <lineage>
        <taxon>Eukaryota</taxon>
        <taxon>Sar</taxon>
        <taxon>Stramenopiles</taxon>
        <taxon>Oomycota</taxon>
        <taxon>Peronosporomycetes</taxon>
        <taxon>Peronosporales</taxon>
        <taxon>Peronosporaceae</taxon>
        <taxon>Phytophthora</taxon>
    </lineage>
</organism>
<evidence type="ECO:0000313" key="3">
    <source>
        <dbReference type="Proteomes" id="UP000251314"/>
    </source>
</evidence>
<sequence length="141" mass="14442">MALYTYSGIGFGGEVTPNLEAISDALVIHGAHSVGQNAEKKASPALVPSLLLLSTVFVCVDVILKRCGLFSSEAAPELAVLVPQTGSSGGSLCGDWSDCGGVMVNGVDELDALRGASSDDVAEDDDDVTAKDPQGDIQMDN</sequence>
<evidence type="ECO:0000313" key="2">
    <source>
        <dbReference type="EMBL" id="RAW36354.1"/>
    </source>
</evidence>
<name>A0A329SHU3_9STRA</name>
<proteinExistence type="predicted"/>
<dbReference type="VEuPathDB" id="FungiDB:PC110_g7380"/>
<feature type="region of interest" description="Disordered" evidence="1">
    <location>
        <begin position="115"/>
        <end position="141"/>
    </location>
</feature>
<comment type="caution">
    <text evidence="2">The sequence shown here is derived from an EMBL/GenBank/DDBJ whole genome shotgun (WGS) entry which is preliminary data.</text>
</comment>
<gene>
    <name evidence="2" type="ORF">PC110_g7380</name>
</gene>